<evidence type="ECO:0000313" key="4">
    <source>
        <dbReference type="Proteomes" id="UP000001194"/>
    </source>
</evidence>
<dbReference type="GeneID" id="6085875"/>
<dbReference type="KEGG" id="lbc:LACBIDRAFT_309586"/>
<dbReference type="AlphaFoldDB" id="B0D923"/>
<evidence type="ECO:0000313" key="3">
    <source>
        <dbReference type="EMBL" id="EDR08935.1"/>
    </source>
</evidence>
<keyword evidence="4" id="KW-1185">Reference proteome</keyword>
<dbReference type="OrthoDB" id="3111590at2759"/>
<dbReference type="GeneID" id="6086845"/>
<protein>
    <submittedName>
        <fullName evidence="3">Predicted protein</fullName>
    </submittedName>
</protein>
<dbReference type="InParanoid" id="B0D923"/>
<dbReference type="RefSeq" id="XP_001880248.1">
    <property type="nucleotide sequence ID" value="XM_001880213.1"/>
</dbReference>
<organism evidence="4">
    <name type="scientific">Laccaria bicolor (strain S238N-H82 / ATCC MYA-4686)</name>
    <name type="common">Bicoloured deceiver</name>
    <name type="synonym">Laccaria laccata var. bicolor</name>
    <dbReference type="NCBI Taxonomy" id="486041"/>
    <lineage>
        <taxon>Eukaryota</taxon>
        <taxon>Fungi</taxon>
        <taxon>Dikarya</taxon>
        <taxon>Basidiomycota</taxon>
        <taxon>Agaricomycotina</taxon>
        <taxon>Agaricomycetes</taxon>
        <taxon>Agaricomycetidae</taxon>
        <taxon>Agaricales</taxon>
        <taxon>Agaricineae</taxon>
        <taxon>Hydnangiaceae</taxon>
        <taxon>Laccaria</taxon>
    </lineage>
</organism>
<gene>
    <name evidence="3" type="ORF">LACBIDRAFT_296543</name>
    <name evidence="1" type="ORF">LACBIDRAFT_309586</name>
    <name evidence="2" type="ORF">LACBIDRAFT_317631</name>
</gene>
<reference evidence="3 4" key="1">
    <citation type="journal article" date="2008" name="Nature">
        <title>The genome of Laccaria bicolor provides insights into mycorrhizal symbiosis.</title>
        <authorList>
            <person name="Martin F."/>
            <person name="Aerts A."/>
            <person name="Ahren D."/>
            <person name="Brun A."/>
            <person name="Danchin E.G.J."/>
            <person name="Duchaussoy F."/>
            <person name="Gibon J."/>
            <person name="Kohler A."/>
            <person name="Lindquist E."/>
            <person name="Pereda V."/>
            <person name="Salamov A."/>
            <person name="Shapiro H.J."/>
            <person name="Wuyts J."/>
            <person name="Blaudez D."/>
            <person name="Buee M."/>
            <person name="Brokstein P."/>
            <person name="Canbaeck B."/>
            <person name="Cohen D."/>
            <person name="Courty P.E."/>
            <person name="Coutinho P.M."/>
            <person name="Delaruelle C."/>
            <person name="Detter J.C."/>
            <person name="Deveau A."/>
            <person name="DiFazio S."/>
            <person name="Duplessis S."/>
            <person name="Fraissinet-Tachet L."/>
            <person name="Lucic E."/>
            <person name="Frey-Klett P."/>
            <person name="Fourrey C."/>
            <person name="Feussner I."/>
            <person name="Gay G."/>
            <person name="Grimwood J."/>
            <person name="Hoegger P.J."/>
            <person name="Jain P."/>
            <person name="Kilaru S."/>
            <person name="Labbe J."/>
            <person name="Lin Y.C."/>
            <person name="Legue V."/>
            <person name="Le Tacon F."/>
            <person name="Marmeisse R."/>
            <person name="Melayah D."/>
            <person name="Montanini B."/>
            <person name="Muratet M."/>
            <person name="Nehls U."/>
            <person name="Niculita-Hirzel H."/>
            <person name="Oudot-Le Secq M.P."/>
            <person name="Peter M."/>
            <person name="Quesneville H."/>
            <person name="Rajashekar B."/>
            <person name="Reich M."/>
            <person name="Rouhier N."/>
            <person name="Schmutz J."/>
            <person name="Yin T."/>
            <person name="Chalot M."/>
            <person name="Henrissat B."/>
            <person name="Kuees U."/>
            <person name="Lucas S."/>
            <person name="Van de Peer Y."/>
            <person name="Podila G.K."/>
            <person name="Polle A."/>
            <person name="Pukkila P.J."/>
            <person name="Richardson P.M."/>
            <person name="Rouze P."/>
            <person name="Sanders I.R."/>
            <person name="Stajich J.E."/>
            <person name="Tunlid A."/>
            <person name="Tuskan G."/>
            <person name="Grigoriev I.V."/>
        </authorList>
    </citation>
    <scope>NUCLEOTIDE SEQUENCE [LARGE SCALE GENOMIC DNA]</scope>
    <source>
        <strain evidence="4">S238N-H82 / ATCC MYA-4686</strain>
    </source>
</reference>
<dbReference type="RefSeq" id="XP_001890233.1">
    <property type="nucleotide sequence ID" value="XM_001890198.1"/>
</dbReference>
<evidence type="ECO:0000313" key="1">
    <source>
        <dbReference type="EMBL" id="EDQ98159.1"/>
    </source>
</evidence>
<accession>B0D923</accession>
<dbReference type="RefSeq" id="XP_001891188.1">
    <property type="nucleotide sequence ID" value="XM_001891153.1"/>
</dbReference>
<dbReference type="KEGG" id="lbc:LACBIDRAFT_317631"/>
<proteinExistence type="predicted"/>
<dbReference type="EMBL" id="DS547100">
    <property type="protein sequence ID" value="EDR08935.1"/>
    <property type="molecule type" value="Genomic_DNA"/>
</dbReference>
<dbReference type="KEGG" id="lbc:LACBIDRAFT_296543"/>
<sequence length="132" mass="14850">MPRTDFSSFSLTAAVFPHPPPAQLVLAFASAAKSLPRFTSQTQLENEIVFIAHTLAPNKLFTQIHSTSRCHPTYSTRIHLYPTLYPPSNSHTPLPPPLQWPGQPRDLTDAVTLFLTVKMFEHQNTETLHNFS</sequence>
<name>B0D923_LACBS</name>
<evidence type="ECO:0000313" key="2">
    <source>
        <dbReference type="EMBL" id="EDQ99100.1"/>
    </source>
</evidence>
<dbReference type="Proteomes" id="UP000001194">
    <property type="component" value="Unassembled WGS sequence"/>
</dbReference>
<dbReference type="HOGENOM" id="CLU_1917402_0_0_1"/>
<dbReference type="EMBL" id="DS547486">
    <property type="protein sequence ID" value="EDQ98159.1"/>
    <property type="molecule type" value="Genomic_DNA"/>
</dbReference>
<dbReference type="EMBL" id="DS547173">
    <property type="protein sequence ID" value="EDQ99100.1"/>
    <property type="molecule type" value="Genomic_DNA"/>
</dbReference>
<dbReference type="GeneID" id="6075988"/>